<dbReference type="PROSITE" id="PS50987">
    <property type="entry name" value="HTH_ARSR_2"/>
    <property type="match status" value="1"/>
</dbReference>
<dbReference type="PANTHER" id="PTHR38600:SF2">
    <property type="entry name" value="SLL0088 PROTEIN"/>
    <property type="match status" value="1"/>
</dbReference>
<dbReference type="GO" id="GO:0003700">
    <property type="term" value="F:DNA-binding transcription factor activity"/>
    <property type="evidence" value="ECO:0007669"/>
    <property type="project" value="InterPro"/>
</dbReference>
<dbReference type="Gene3D" id="1.10.10.10">
    <property type="entry name" value="Winged helix-like DNA-binding domain superfamily/Winged helix DNA-binding domain"/>
    <property type="match status" value="1"/>
</dbReference>
<protein>
    <recommendedName>
        <fullName evidence="1">HTH arsR-type domain-containing protein</fullName>
    </recommendedName>
</protein>
<organism evidence="2 3">
    <name type="scientific">Saccharospirillum salsuginis</name>
    <dbReference type="NCBI Taxonomy" id="418750"/>
    <lineage>
        <taxon>Bacteria</taxon>
        <taxon>Pseudomonadati</taxon>
        <taxon>Pseudomonadota</taxon>
        <taxon>Gammaproteobacteria</taxon>
        <taxon>Oceanospirillales</taxon>
        <taxon>Saccharospirillaceae</taxon>
        <taxon>Saccharospirillum</taxon>
    </lineage>
</organism>
<reference evidence="2" key="2">
    <citation type="submission" date="2020-09" db="EMBL/GenBank/DDBJ databases">
        <authorList>
            <person name="Sun Q."/>
            <person name="Kim S."/>
        </authorList>
    </citation>
    <scope>NUCLEOTIDE SEQUENCE</scope>
    <source>
        <strain evidence="2">KCTC 22169</strain>
    </source>
</reference>
<evidence type="ECO:0000313" key="3">
    <source>
        <dbReference type="Proteomes" id="UP000626148"/>
    </source>
</evidence>
<dbReference type="EMBL" id="BMXR01000002">
    <property type="protein sequence ID" value="GGX43231.1"/>
    <property type="molecule type" value="Genomic_DNA"/>
</dbReference>
<name>A0A918N7B5_9GAMM</name>
<accession>A0A918N7B5</accession>
<reference evidence="2" key="1">
    <citation type="journal article" date="2014" name="Int. J. Syst. Evol. Microbiol.">
        <title>Complete genome sequence of Corynebacterium casei LMG S-19264T (=DSM 44701T), isolated from a smear-ripened cheese.</title>
        <authorList>
            <consortium name="US DOE Joint Genome Institute (JGI-PGF)"/>
            <person name="Walter F."/>
            <person name="Albersmeier A."/>
            <person name="Kalinowski J."/>
            <person name="Ruckert C."/>
        </authorList>
    </citation>
    <scope>NUCLEOTIDE SEQUENCE</scope>
    <source>
        <strain evidence="2">KCTC 22169</strain>
    </source>
</reference>
<evidence type="ECO:0000313" key="2">
    <source>
        <dbReference type="EMBL" id="GGX43231.1"/>
    </source>
</evidence>
<dbReference type="SUPFAM" id="SSF46785">
    <property type="entry name" value="Winged helix' DNA-binding domain"/>
    <property type="match status" value="1"/>
</dbReference>
<gene>
    <name evidence="2" type="ORF">GCM10007392_07420</name>
</gene>
<comment type="caution">
    <text evidence="2">The sequence shown here is derived from an EMBL/GenBank/DDBJ whole genome shotgun (WGS) entry which is preliminary data.</text>
</comment>
<dbReference type="Pfam" id="PF01022">
    <property type="entry name" value="HTH_5"/>
    <property type="match status" value="1"/>
</dbReference>
<sequence>MLAMLSRGSATVSELAAPFDMSLPAASKHLKVLENAQLVIRTKSGRVQTCTFQPDPMAHADQWLEHYRVFWNNRLESLKSYLEDKDSDT</sequence>
<keyword evidence="3" id="KW-1185">Reference proteome</keyword>
<proteinExistence type="predicted"/>
<evidence type="ECO:0000259" key="1">
    <source>
        <dbReference type="PROSITE" id="PS50987"/>
    </source>
</evidence>
<dbReference type="Proteomes" id="UP000626148">
    <property type="component" value="Unassembled WGS sequence"/>
</dbReference>
<dbReference type="InterPro" id="IPR036390">
    <property type="entry name" value="WH_DNA-bd_sf"/>
</dbReference>
<dbReference type="InterPro" id="IPR001845">
    <property type="entry name" value="HTH_ArsR_DNA-bd_dom"/>
</dbReference>
<feature type="domain" description="HTH arsR-type" evidence="1">
    <location>
        <begin position="1"/>
        <end position="75"/>
    </location>
</feature>
<dbReference type="CDD" id="cd00090">
    <property type="entry name" value="HTH_ARSR"/>
    <property type="match status" value="1"/>
</dbReference>
<dbReference type="InterPro" id="IPR011991">
    <property type="entry name" value="ArsR-like_HTH"/>
</dbReference>
<dbReference type="AlphaFoldDB" id="A0A918N7B5"/>
<dbReference type="PANTHER" id="PTHR38600">
    <property type="entry name" value="TRANSCRIPTIONAL REGULATORY PROTEIN"/>
    <property type="match status" value="1"/>
</dbReference>
<dbReference type="InterPro" id="IPR036388">
    <property type="entry name" value="WH-like_DNA-bd_sf"/>
</dbReference>